<dbReference type="InterPro" id="IPR036388">
    <property type="entry name" value="WH-like_DNA-bd_sf"/>
</dbReference>
<proteinExistence type="inferred from homology"/>
<gene>
    <name evidence="3" type="ORF">NP7_11305</name>
</gene>
<keyword evidence="3" id="KW-0614">Plasmid</keyword>
<organism evidence="3 4">
    <name type="scientific">Faucicola osloensis</name>
    <name type="common">Moraxella osloensis</name>
    <dbReference type="NCBI Taxonomy" id="34062"/>
    <lineage>
        <taxon>Bacteria</taxon>
        <taxon>Pseudomonadati</taxon>
        <taxon>Pseudomonadota</taxon>
        <taxon>Gammaproteobacteria</taxon>
        <taxon>Moraxellales</taxon>
        <taxon>Moraxellaceae</taxon>
        <taxon>Faucicola</taxon>
    </lineage>
</organism>
<dbReference type="GO" id="GO:0003887">
    <property type="term" value="F:DNA-directed DNA polymerase activity"/>
    <property type="evidence" value="ECO:0007669"/>
    <property type="project" value="InterPro"/>
</dbReference>
<sequence>MSTGDMTPEEFKEFQNNLREAIGNTYTVEVGKILTQEEAENLIRYIRVVHNDPDATIQIIQPLEYEKPNFDFEIIAKNNQIILQRENLDSLSLDLEIEEASLAPTESIKLNELYVSENATSDNDKISKIYGENWIVLQNRLLNAISDLNQDERRFVIFLSPLVRKAVDINPHQRNFTVVAKDFAKEYDIAEKHVYEKLKKISKSIHGKVFYYWNFKANKKANLKGVSWIGTAEYKDQEGMVEVSLLDEVIQMLTVFDKSNPFTKYERNHIANLGSHGIILFELISSCMHQLFKSKSYEIEFLREKFNCKDTYLPIAEFKRNVIDKAIKDVESNTPLRINYEQKKTGKRVTELLFSFYDSNVKKEQLEENMSVKNDAITTTEDKKVFGWQTKGLSDAQIKKIAVYQKEFIDANTSKMSPNDRRDYPEIFEDWKAKLKDPKQVSTFHKVQELLDRKKN</sequence>
<dbReference type="RefSeq" id="WP_100271257.1">
    <property type="nucleotide sequence ID" value="NZ_CALTVS010000091.1"/>
</dbReference>
<dbReference type="EMBL" id="CP024446">
    <property type="protein sequence ID" value="ATR79939.1"/>
    <property type="molecule type" value="Genomic_DNA"/>
</dbReference>
<dbReference type="Proteomes" id="UP000229340">
    <property type="component" value="Plasmid pNP7-3"/>
</dbReference>
<evidence type="ECO:0000256" key="1">
    <source>
        <dbReference type="ARBA" id="ARBA00038283"/>
    </source>
</evidence>
<protein>
    <submittedName>
        <fullName evidence="3">RepB family plasmid replication initiator protein</fullName>
    </submittedName>
</protein>
<name>A0A2D2LY39_FAUOS</name>
<dbReference type="Pfam" id="PF21205">
    <property type="entry name" value="Rep3_C"/>
    <property type="match status" value="1"/>
</dbReference>
<feature type="domain" description="Initiator Rep protein WH1" evidence="2">
    <location>
        <begin position="135"/>
        <end position="284"/>
    </location>
</feature>
<evidence type="ECO:0000259" key="2">
    <source>
        <dbReference type="Pfam" id="PF01051"/>
    </source>
</evidence>
<dbReference type="GO" id="GO:0006270">
    <property type="term" value="P:DNA replication initiation"/>
    <property type="evidence" value="ECO:0007669"/>
    <property type="project" value="InterPro"/>
</dbReference>
<dbReference type="SUPFAM" id="SSF46785">
    <property type="entry name" value="Winged helix' DNA-binding domain"/>
    <property type="match status" value="2"/>
</dbReference>
<accession>A0A2D2LY39</accession>
<reference evidence="4" key="1">
    <citation type="submission" date="2017-10" db="EMBL/GenBank/DDBJ databases">
        <title>Complete genome sequence of Moraxella osloensis NP7 isolated from human skin.</title>
        <authorList>
            <person name="Lee K."/>
            <person name="Lim J.Y."/>
            <person name="Hwang I."/>
        </authorList>
    </citation>
    <scope>NUCLEOTIDE SEQUENCE [LARGE SCALE GENOMIC DNA]</scope>
    <source>
        <strain evidence="4">NP7</strain>
        <plasmid evidence="4">pnp7-3</plasmid>
    </source>
</reference>
<dbReference type="Gene3D" id="1.10.10.10">
    <property type="entry name" value="Winged helix-like DNA-binding domain superfamily/Winged helix DNA-binding domain"/>
    <property type="match status" value="2"/>
</dbReference>
<dbReference type="InterPro" id="IPR000525">
    <property type="entry name" value="Initiator_Rep_WH1"/>
</dbReference>
<evidence type="ECO:0000313" key="4">
    <source>
        <dbReference type="Proteomes" id="UP000229340"/>
    </source>
</evidence>
<evidence type="ECO:0000313" key="3">
    <source>
        <dbReference type="EMBL" id="ATR79939.1"/>
    </source>
</evidence>
<geneLocation type="plasmid" evidence="4">
    <name>pnp7-3</name>
</geneLocation>
<dbReference type="Pfam" id="PF01051">
    <property type="entry name" value="Rep3_N"/>
    <property type="match status" value="1"/>
</dbReference>
<comment type="similarity">
    <text evidence="1">Belongs to the initiator RepB protein family.</text>
</comment>
<dbReference type="InterPro" id="IPR036390">
    <property type="entry name" value="WH_DNA-bd_sf"/>
</dbReference>
<dbReference type="AlphaFoldDB" id="A0A2D2LY39"/>